<dbReference type="Proteomes" id="UP000198460">
    <property type="component" value="Unassembled WGS sequence"/>
</dbReference>
<name>A0A238H0P9_9BURK</name>
<evidence type="ECO:0000313" key="12">
    <source>
        <dbReference type="Proteomes" id="UP000198460"/>
    </source>
</evidence>
<dbReference type="PANTHER" id="PTHR43790">
    <property type="entry name" value="CARBOHYDRATE TRANSPORT ATP-BINDING PROTEIN MG119-RELATED"/>
    <property type="match status" value="1"/>
</dbReference>
<evidence type="ECO:0000256" key="2">
    <source>
        <dbReference type="ARBA" id="ARBA00022475"/>
    </source>
</evidence>
<keyword evidence="2" id="KW-1003">Cell membrane</keyword>
<protein>
    <submittedName>
        <fullName evidence="11">Ribose ABC transport system, ATP-binding protein RbsA (TC 3.A.1.2.1)</fullName>
    </submittedName>
</protein>
<evidence type="ECO:0000256" key="8">
    <source>
        <dbReference type="ARBA" id="ARBA00022967"/>
    </source>
</evidence>
<reference evidence="11 12" key="1">
    <citation type="submission" date="2017-04" db="EMBL/GenBank/DDBJ databases">
        <authorList>
            <person name="Afonso C.L."/>
            <person name="Miller P.J."/>
            <person name="Scott M.A."/>
            <person name="Spackman E."/>
            <person name="Goraichik I."/>
            <person name="Dimitrov K.M."/>
            <person name="Suarez D.L."/>
            <person name="Swayne D.E."/>
        </authorList>
    </citation>
    <scope>NUCLEOTIDE SEQUENCE [LARGE SCALE GENOMIC DNA]</scope>
    <source>
        <strain evidence="11">LMG 28154</strain>
    </source>
</reference>
<dbReference type="InterPro" id="IPR003439">
    <property type="entry name" value="ABC_transporter-like_ATP-bd"/>
</dbReference>
<dbReference type="SMART" id="SM00382">
    <property type="entry name" value="AAA"/>
    <property type="match status" value="2"/>
</dbReference>
<dbReference type="CDD" id="cd03216">
    <property type="entry name" value="ABC_Carb_Monos_I"/>
    <property type="match status" value="1"/>
</dbReference>
<feature type="domain" description="ABC transporter" evidence="10">
    <location>
        <begin position="361"/>
        <end position="598"/>
    </location>
</feature>
<evidence type="ECO:0000313" key="11">
    <source>
        <dbReference type="EMBL" id="SMF98800.1"/>
    </source>
</evidence>
<evidence type="ECO:0000256" key="7">
    <source>
        <dbReference type="ARBA" id="ARBA00022840"/>
    </source>
</evidence>
<dbReference type="CDD" id="cd03215">
    <property type="entry name" value="ABC_Carb_Monos_II"/>
    <property type="match status" value="1"/>
</dbReference>
<dbReference type="EMBL" id="FXAN01000034">
    <property type="protein sequence ID" value="SMF98800.1"/>
    <property type="molecule type" value="Genomic_DNA"/>
</dbReference>
<evidence type="ECO:0000256" key="3">
    <source>
        <dbReference type="ARBA" id="ARBA00022519"/>
    </source>
</evidence>
<evidence type="ECO:0000256" key="6">
    <source>
        <dbReference type="ARBA" id="ARBA00022741"/>
    </source>
</evidence>
<dbReference type="InterPro" id="IPR027417">
    <property type="entry name" value="P-loop_NTPase"/>
</dbReference>
<dbReference type="Gene3D" id="3.40.50.300">
    <property type="entry name" value="P-loop containing nucleotide triphosphate hydrolases"/>
    <property type="match status" value="2"/>
</dbReference>
<dbReference type="GO" id="GO:0016887">
    <property type="term" value="F:ATP hydrolysis activity"/>
    <property type="evidence" value="ECO:0007669"/>
    <property type="project" value="InterPro"/>
</dbReference>
<dbReference type="Pfam" id="PF00005">
    <property type="entry name" value="ABC_tran"/>
    <property type="match status" value="2"/>
</dbReference>
<dbReference type="SUPFAM" id="SSF52540">
    <property type="entry name" value="P-loop containing nucleoside triphosphate hydrolases"/>
    <property type="match status" value="2"/>
</dbReference>
<evidence type="ECO:0000256" key="5">
    <source>
        <dbReference type="ARBA" id="ARBA00022737"/>
    </source>
</evidence>
<keyword evidence="3" id="KW-0997">Cell inner membrane</keyword>
<organism evidence="11 12">
    <name type="scientific">Burkholderia singularis</name>
    <dbReference type="NCBI Taxonomy" id="1503053"/>
    <lineage>
        <taxon>Bacteria</taxon>
        <taxon>Pseudomonadati</taxon>
        <taxon>Pseudomonadota</taxon>
        <taxon>Betaproteobacteria</taxon>
        <taxon>Burkholderiales</taxon>
        <taxon>Burkholderiaceae</taxon>
        <taxon>Burkholderia</taxon>
        <taxon>pseudomallei group</taxon>
    </lineage>
</organism>
<dbReference type="PANTHER" id="PTHR43790:SF3">
    <property type="entry name" value="D-ALLOSE IMPORT ATP-BINDING PROTEIN ALSA-RELATED"/>
    <property type="match status" value="1"/>
</dbReference>
<evidence type="ECO:0000256" key="9">
    <source>
        <dbReference type="ARBA" id="ARBA00023136"/>
    </source>
</evidence>
<dbReference type="AlphaFoldDB" id="A0A238H0P9"/>
<evidence type="ECO:0000259" key="10">
    <source>
        <dbReference type="PROSITE" id="PS50893"/>
    </source>
</evidence>
<dbReference type="RefSeq" id="WP_256583613.1">
    <property type="nucleotide sequence ID" value="NZ_FXAN01000034.1"/>
</dbReference>
<sequence length="598" mass="62845">MSETVFAARAVAKRFGATAALDCVDLSLRAGEAVALMGANGAGKSTLVKIVSGVFAPDAGTLTLRGARYAPASPYAAKRAGVATVHQSVADAVAPSLSIADNLLLDTLCDSKSRWLATPASRVAVALPLARRVGLQVDRMDLRAPLGTFSLAAQQLVVIARALAAQPALLILDEPTASLGAADAERLLTLVDALRADGVAILLVSHRTGDLRRIADRIVVLRDGRIVSTQVTPFDFDSAHEAMIGRRVPGGSRAAKAAVTPGADHVHVVEAECAESAAPELTSVSTAIDARSTGSIAASDKAPPAYADPADAVFFADVESVDAVTVTALSAAYPDSVPLRTHHTGSVSFPAAMTGGTCSNPAVQCFSARGIRLLEDSEPFDLDVRRGEIVAITGPVGGGKSRFARAVFGAERLAAGSMRLDGMPWRPRSPAHAIRANVFLVAEDRWRTSLFPDSVPFATLAGTLSLPFLSRWFPFGFVSAARERQAALDAIARFGIRCMGPDDRLTHLSGGNQQKAAIARWHLAPARLLLLDEPFQGIDVGARAELIALLRNEAAARATLVFVSDLDDAYAIADRVLPFDRGTLDIQFRFAEPEASSV</sequence>
<gene>
    <name evidence="11" type="ORF">BSIN_2086</name>
</gene>
<keyword evidence="1" id="KW-0813">Transport</keyword>
<keyword evidence="4" id="KW-0762">Sugar transport</keyword>
<dbReference type="GO" id="GO:0005524">
    <property type="term" value="F:ATP binding"/>
    <property type="evidence" value="ECO:0007669"/>
    <property type="project" value="UniProtKB-KW"/>
</dbReference>
<dbReference type="InterPro" id="IPR050107">
    <property type="entry name" value="ABC_carbohydrate_import_ATPase"/>
</dbReference>
<evidence type="ECO:0000256" key="1">
    <source>
        <dbReference type="ARBA" id="ARBA00022448"/>
    </source>
</evidence>
<keyword evidence="8" id="KW-1278">Translocase</keyword>
<keyword evidence="6" id="KW-0547">Nucleotide-binding</keyword>
<evidence type="ECO:0000256" key="4">
    <source>
        <dbReference type="ARBA" id="ARBA00022597"/>
    </source>
</evidence>
<keyword evidence="5" id="KW-0677">Repeat</keyword>
<dbReference type="InterPro" id="IPR003593">
    <property type="entry name" value="AAA+_ATPase"/>
</dbReference>
<proteinExistence type="predicted"/>
<keyword evidence="7 11" id="KW-0067">ATP-binding</keyword>
<feature type="domain" description="ABC transporter" evidence="10">
    <location>
        <begin position="6"/>
        <end position="248"/>
    </location>
</feature>
<keyword evidence="9" id="KW-0472">Membrane</keyword>
<accession>A0A238H0P9</accession>
<dbReference type="PROSITE" id="PS50893">
    <property type="entry name" value="ABC_TRANSPORTER_2"/>
    <property type="match status" value="2"/>
</dbReference>